<evidence type="ECO:0000259" key="2">
    <source>
        <dbReference type="PROSITE" id="PS50943"/>
    </source>
</evidence>
<dbReference type="InterPro" id="IPR010982">
    <property type="entry name" value="Lambda_DNA-bd_dom_sf"/>
</dbReference>
<dbReference type="PANTHER" id="PTHR46558">
    <property type="entry name" value="TRACRIPTIONAL REGULATORY PROTEIN-RELATED-RELATED"/>
    <property type="match status" value="1"/>
</dbReference>
<sequence length="65" mass="7631">MKNNLKVLRQDKKISQDELAAILKVSRQTINSIETGKFDPSLKLVIKMTRYFNVELEQIFIFEES</sequence>
<protein>
    <submittedName>
        <fullName evidence="3">DNA-binding helix-turn-helix protein</fullName>
    </submittedName>
</protein>
<dbReference type="GO" id="GO:0003677">
    <property type="term" value="F:DNA binding"/>
    <property type="evidence" value="ECO:0007669"/>
    <property type="project" value="UniProtKB-KW"/>
</dbReference>
<proteinExistence type="predicted"/>
<dbReference type="Pfam" id="PF01381">
    <property type="entry name" value="HTH_3"/>
    <property type="match status" value="1"/>
</dbReference>
<comment type="caution">
    <text evidence="3">The sequence shown here is derived from an EMBL/GenBank/DDBJ whole genome shotgun (WGS) entry which is preliminary data.</text>
</comment>
<keyword evidence="4" id="KW-1185">Reference proteome</keyword>
<dbReference type="InterPro" id="IPR001387">
    <property type="entry name" value="Cro/C1-type_HTH"/>
</dbReference>
<dbReference type="Proteomes" id="UP000010310">
    <property type="component" value="Unassembled WGS sequence"/>
</dbReference>
<dbReference type="PANTHER" id="PTHR46558:SF4">
    <property type="entry name" value="DNA-BIDING PHAGE PROTEIN"/>
    <property type="match status" value="1"/>
</dbReference>
<reference evidence="3 4" key="1">
    <citation type="submission" date="2012-09" db="EMBL/GenBank/DDBJ databases">
        <authorList>
            <person name="Dupont C.L."/>
            <person name="Rusch D.B."/>
            <person name="Lombardo M.-J."/>
            <person name="Novotny M."/>
            <person name="Yee-Greenbaum J."/>
            <person name="Laskin R."/>
        </authorList>
    </citation>
    <scope>NUCLEOTIDE SEQUENCE [LARGE SCALE GENOMIC DNA]</scope>
    <source>
        <strain evidence="3">SAR86E</strain>
    </source>
</reference>
<evidence type="ECO:0000313" key="4">
    <source>
        <dbReference type="Proteomes" id="UP000010310"/>
    </source>
</evidence>
<dbReference type="PROSITE" id="PS50943">
    <property type="entry name" value="HTH_CROC1"/>
    <property type="match status" value="1"/>
</dbReference>
<evidence type="ECO:0000256" key="1">
    <source>
        <dbReference type="ARBA" id="ARBA00023125"/>
    </source>
</evidence>
<dbReference type="AlphaFoldDB" id="K6GJQ9"/>
<organism evidence="3 4">
    <name type="scientific">SAR86 cluster bacterium SAR86E</name>
    <dbReference type="NCBI Taxonomy" id="1208365"/>
    <lineage>
        <taxon>Bacteria</taxon>
        <taxon>Pseudomonadati</taxon>
        <taxon>Pseudomonadota</taxon>
        <taxon>Gammaproteobacteria</taxon>
        <taxon>SAR86 cluster</taxon>
    </lineage>
</organism>
<dbReference type="SMART" id="SM00530">
    <property type="entry name" value="HTH_XRE"/>
    <property type="match status" value="1"/>
</dbReference>
<evidence type="ECO:0000313" key="3">
    <source>
        <dbReference type="EMBL" id="EKO37205.1"/>
    </source>
</evidence>
<dbReference type="CDD" id="cd00093">
    <property type="entry name" value="HTH_XRE"/>
    <property type="match status" value="1"/>
</dbReference>
<dbReference type="SUPFAM" id="SSF47413">
    <property type="entry name" value="lambda repressor-like DNA-binding domains"/>
    <property type="match status" value="1"/>
</dbReference>
<gene>
    <name evidence="3" type="ORF">B273_0384</name>
</gene>
<keyword evidence="1 3" id="KW-0238">DNA-binding</keyword>
<feature type="domain" description="HTH cro/C1-type" evidence="2">
    <location>
        <begin position="5"/>
        <end position="59"/>
    </location>
</feature>
<accession>K6GJQ9</accession>
<dbReference type="Gene3D" id="1.10.260.40">
    <property type="entry name" value="lambda repressor-like DNA-binding domains"/>
    <property type="match status" value="1"/>
</dbReference>
<name>K6GJQ9_9GAMM</name>
<dbReference type="EMBL" id="AMWX01000001">
    <property type="protein sequence ID" value="EKO37205.1"/>
    <property type="molecule type" value="Genomic_DNA"/>
</dbReference>
<dbReference type="STRING" id="1208365.B273_0384"/>